<organism evidence="2 3">
    <name type="scientific">Candidatus Yanofskybacteria bacterium RIFCSPHIGHO2_01_FULL_44_22</name>
    <dbReference type="NCBI Taxonomy" id="1802669"/>
    <lineage>
        <taxon>Bacteria</taxon>
        <taxon>Candidatus Yanofskyibacteriota</taxon>
    </lineage>
</organism>
<accession>A0A1F8F094</accession>
<reference evidence="2 3" key="1">
    <citation type="journal article" date="2016" name="Nat. Commun.">
        <title>Thousands of microbial genomes shed light on interconnected biogeochemical processes in an aquifer system.</title>
        <authorList>
            <person name="Anantharaman K."/>
            <person name="Brown C.T."/>
            <person name="Hug L.A."/>
            <person name="Sharon I."/>
            <person name="Castelle C.J."/>
            <person name="Probst A.J."/>
            <person name="Thomas B.C."/>
            <person name="Singh A."/>
            <person name="Wilkins M.J."/>
            <person name="Karaoz U."/>
            <person name="Brodie E.L."/>
            <person name="Williams K.H."/>
            <person name="Hubbard S.S."/>
            <person name="Banfield J.F."/>
        </authorList>
    </citation>
    <scope>NUCLEOTIDE SEQUENCE [LARGE SCALE GENOMIC DNA]</scope>
</reference>
<dbReference type="STRING" id="1802669.A2746_00550"/>
<protein>
    <recommendedName>
        <fullName evidence="4">DUF5671 domain-containing protein</fullName>
    </recommendedName>
</protein>
<evidence type="ECO:0000313" key="3">
    <source>
        <dbReference type="Proteomes" id="UP000177419"/>
    </source>
</evidence>
<feature type="transmembrane region" description="Helical" evidence="1">
    <location>
        <begin position="79"/>
        <end position="103"/>
    </location>
</feature>
<keyword evidence="1" id="KW-0472">Membrane</keyword>
<dbReference type="AlphaFoldDB" id="A0A1F8F094"/>
<gene>
    <name evidence="2" type="ORF">A2746_00550</name>
</gene>
<evidence type="ECO:0000313" key="2">
    <source>
        <dbReference type="EMBL" id="OGN05696.1"/>
    </source>
</evidence>
<keyword evidence="1" id="KW-1133">Transmembrane helix</keyword>
<evidence type="ECO:0008006" key="4">
    <source>
        <dbReference type="Google" id="ProtNLM"/>
    </source>
</evidence>
<name>A0A1F8F094_9BACT</name>
<dbReference type="Proteomes" id="UP000177419">
    <property type="component" value="Unassembled WGS sequence"/>
</dbReference>
<proteinExistence type="predicted"/>
<keyword evidence="1" id="KW-0812">Transmembrane</keyword>
<feature type="transmembrane region" description="Helical" evidence="1">
    <location>
        <begin position="46"/>
        <end position="67"/>
    </location>
</feature>
<dbReference type="EMBL" id="MGJJ01000009">
    <property type="protein sequence ID" value="OGN05696.1"/>
    <property type="molecule type" value="Genomic_DNA"/>
</dbReference>
<comment type="caution">
    <text evidence="2">The sequence shown here is derived from an EMBL/GenBank/DDBJ whole genome shotgun (WGS) entry which is preliminary data.</text>
</comment>
<sequence length="104" mass="11282">MKKIKLVFASALAASLTAVLIAAMTIGGELSPAFKNFLAGLSGHHWVSKSFISVIFFAAALVLFYLSPFKSGGNSAKKGLWLSFFTGVFAALAIFLFFIWHYLQ</sequence>
<evidence type="ECO:0000256" key="1">
    <source>
        <dbReference type="SAM" id="Phobius"/>
    </source>
</evidence>